<protein>
    <submittedName>
        <fullName evidence="1">Uncharacterized protein</fullName>
    </submittedName>
</protein>
<accession>A0A4Q9KTK8</accession>
<proteinExistence type="predicted"/>
<dbReference type="Proteomes" id="UP000291404">
    <property type="component" value="Unassembled WGS sequence"/>
</dbReference>
<comment type="caution">
    <text evidence="1">The sequence shown here is derived from an EMBL/GenBank/DDBJ whole genome shotgun (WGS) entry which is preliminary data.</text>
</comment>
<dbReference type="EMBL" id="PITI01002662">
    <property type="protein sequence ID" value="TBT97875.1"/>
    <property type="molecule type" value="Genomic_DNA"/>
</dbReference>
<keyword evidence="2" id="KW-1185">Reference proteome</keyword>
<name>A0A4Q9KTK8_9MICR</name>
<gene>
    <name evidence="1" type="ORF">CWI36_2662p0010</name>
</gene>
<dbReference type="VEuPathDB" id="MicrosporidiaDB:CWI36_2662p0010"/>
<evidence type="ECO:0000313" key="1">
    <source>
        <dbReference type="EMBL" id="TBT97875.1"/>
    </source>
</evidence>
<evidence type="ECO:0000313" key="2">
    <source>
        <dbReference type="Proteomes" id="UP000291404"/>
    </source>
</evidence>
<dbReference type="AlphaFoldDB" id="A0A4Q9KTK8"/>
<organism evidence="1 2">
    <name type="scientific">Hamiltosporidium magnivora</name>
    <dbReference type="NCBI Taxonomy" id="148818"/>
    <lineage>
        <taxon>Eukaryota</taxon>
        <taxon>Fungi</taxon>
        <taxon>Fungi incertae sedis</taxon>
        <taxon>Microsporidia</taxon>
        <taxon>Dubosqiidae</taxon>
        <taxon>Hamiltosporidium</taxon>
    </lineage>
</organism>
<sequence>MYYTYHPVNNSTSKQHLLNISTNTYHPVNNNTSKQHLLNICTIPITLLITILENNTS</sequence>
<reference evidence="1 2" key="1">
    <citation type="submission" date="2017-12" db="EMBL/GenBank/DDBJ databases">
        <authorList>
            <person name="Pombert J.-F."/>
            <person name="Haag K.L."/>
            <person name="Ebert D."/>
        </authorList>
    </citation>
    <scope>NUCLEOTIDE SEQUENCE [LARGE SCALE GENOMIC DNA]</scope>
    <source>
        <strain evidence="1">BE-OM-2</strain>
    </source>
</reference>